<dbReference type="AlphaFoldDB" id="A0A2T2NXC8"/>
<dbReference type="InterPro" id="IPR040666">
    <property type="entry name" value="Atg29_N"/>
</dbReference>
<evidence type="ECO:0000256" key="4">
    <source>
        <dbReference type="ARBA" id="ARBA00022448"/>
    </source>
</evidence>
<feature type="compositionally biased region" description="Acidic residues" evidence="8">
    <location>
        <begin position="251"/>
        <end position="263"/>
    </location>
</feature>
<keyword evidence="11" id="KW-1185">Reference proteome</keyword>
<feature type="compositionally biased region" description="Basic residues" evidence="8">
    <location>
        <begin position="233"/>
        <end position="244"/>
    </location>
</feature>
<dbReference type="EMBL" id="KZ678132">
    <property type="protein sequence ID" value="PSN70073.1"/>
    <property type="molecule type" value="Genomic_DNA"/>
</dbReference>
<dbReference type="PANTHER" id="PTHR40012">
    <property type="entry name" value="AUTOPHAGY-RELATED PROTEIN 29"/>
    <property type="match status" value="1"/>
</dbReference>
<dbReference type="GO" id="GO:0000045">
    <property type="term" value="P:autophagosome assembly"/>
    <property type="evidence" value="ECO:0007669"/>
    <property type="project" value="InterPro"/>
</dbReference>
<keyword evidence="5" id="KW-0653">Protein transport</keyword>
<evidence type="ECO:0000256" key="3">
    <source>
        <dbReference type="ARBA" id="ARBA00013784"/>
    </source>
</evidence>
<proteinExistence type="inferred from homology"/>
<comment type="similarity">
    <text evidence="2">Belongs to the ATG29 family.</text>
</comment>
<dbReference type="PANTHER" id="PTHR40012:SF1">
    <property type="entry name" value="AUTOPHAGY-RELATED PROTEIN 29"/>
    <property type="match status" value="1"/>
</dbReference>
<name>A0A2T2NXC8_CORCC</name>
<sequence>MTANQFIALIRLPFPRGNFLDPPQADWNATKDRALWKVISKSSKTSDLNWVELATRFQVPPPFLLQQAAWLYERHLEHVRSQMKKVGGVNTPAISNLATSQAVVGGIPMRRVGSGGSGPSRTPSALSVRPKEPPAPRAETSTPVPPLSRTPSTNTITQSKTNPPHVPSRTSLPRSTQPLLGSPKSPVQAGPMSSFSHASYKEVDPESPDDPEPFSSSSSTSDSDAENPAHRSQLFKRPPRFRSQRTRESDAYDDALDEGDEAESGNNASLPFAHATGTAQLKSDSKQTSRTSSSLKRGHYVQPESSRAQSKKVFGQPKQAAQRIEGSSSMASSASDAPKAVARSPGPLSPKHRAELAKLSPRRAMSRKDGSEGTPSMGSSFSDIDDASISQSALEEALLSNIQHGRMSTLSQLRSRYL</sequence>
<protein>
    <recommendedName>
        <fullName evidence="3">Autophagy-related protein 29</fullName>
    </recommendedName>
</protein>
<dbReference type="Proteomes" id="UP000240883">
    <property type="component" value="Unassembled WGS sequence"/>
</dbReference>
<keyword evidence="4" id="KW-0813">Transport</keyword>
<evidence type="ECO:0000256" key="8">
    <source>
        <dbReference type="SAM" id="MobiDB-lite"/>
    </source>
</evidence>
<feature type="compositionally biased region" description="Low complexity" evidence="8">
    <location>
        <begin position="213"/>
        <end position="222"/>
    </location>
</feature>
<organism evidence="10 11">
    <name type="scientific">Corynespora cassiicola Philippines</name>
    <dbReference type="NCBI Taxonomy" id="1448308"/>
    <lineage>
        <taxon>Eukaryota</taxon>
        <taxon>Fungi</taxon>
        <taxon>Dikarya</taxon>
        <taxon>Ascomycota</taxon>
        <taxon>Pezizomycotina</taxon>
        <taxon>Dothideomycetes</taxon>
        <taxon>Pleosporomycetidae</taxon>
        <taxon>Pleosporales</taxon>
        <taxon>Corynesporascaceae</taxon>
        <taxon>Corynespora</taxon>
    </lineage>
</organism>
<evidence type="ECO:0000256" key="7">
    <source>
        <dbReference type="ARBA" id="ARBA00060351"/>
    </source>
</evidence>
<dbReference type="GO" id="GO:0000407">
    <property type="term" value="C:phagophore assembly site"/>
    <property type="evidence" value="ECO:0007669"/>
    <property type="project" value="UniProtKB-SubCell"/>
</dbReference>
<comment type="function">
    <text evidence="7">Plays a role in autophagy. Functions at the preautophagosomal structure (PAS) in order to form normal autophagosomes under starvation conditions. Also plays a role in mitophagy and regulation of filamentous growth.</text>
</comment>
<dbReference type="STRING" id="1448308.A0A2T2NXC8"/>
<feature type="compositionally biased region" description="Low complexity" evidence="8">
    <location>
        <begin position="286"/>
        <end position="295"/>
    </location>
</feature>
<feature type="region of interest" description="Disordered" evidence="8">
    <location>
        <begin position="108"/>
        <end position="384"/>
    </location>
</feature>
<evidence type="ECO:0000256" key="6">
    <source>
        <dbReference type="ARBA" id="ARBA00023006"/>
    </source>
</evidence>
<dbReference type="GO" id="GO:0015031">
    <property type="term" value="P:protein transport"/>
    <property type="evidence" value="ECO:0007669"/>
    <property type="project" value="UniProtKB-KW"/>
</dbReference>
<gene>
    <name evidence="10" type="ORF">BS50DRAFT_619003</name>
</gene>
<evidence type="ECO:0000256" key="1">
    <source>
        <dbReference type="ARBA" id="ARBA00004329"/>
    </source>
</evidence>
<dbReference type="Gene3D" id="1.10.10.2570">
    <property type="match status" value="1"/>
</dbReference>
<feature type="domain" description="Atg29 N-terminal" evidence="9">
    <location>
        <begin position="6"/>
        <end position="59"/>
    </location>
</feature>
<accession>A0A2T2NXC8</accession>
<evidence type="ECO:0000259" key="9">
    <source>
        <dbReference type="Pfam" id="PF18388"/>
    </source>
</evidence>
<dbReference type="OrthoDB" id="21072at2759"/>
<evidence type="ECO:0000256" key="2">
    <source>
        <dbReference type="ARBA" id="ARBA00010082"/>
    </source>
</evidence>
<keyword evidence="6" id="KW-0072">Autophagy</keyword>
<evidence type="ECO:0000313" key="10">
    <source>
        <dbReference type="EMBL" id="PSN70073.1"/>
    </source>
</evidence>
<reference evidence="10 11" key="1">
    <citation type="journal article" date="2018" name="Front. Microbiol.">
        <title>Genome-Wide Analysis of Corynespora cassiicola Leaf Fall Disease Putative Effectors.</title>
        <authorList>
            <person name="Lopez D."/>
            <person name="Ribeiro S."/>
            <person name="Label P."/>
            <person name="Fumanal B."/>
            <person name="Venisse J.S."/>
            <person name="Kohler A."/>
            <person name="de Oliveira R.R."/>
            <person name="Labutti K."/>
            <person name="Lipzen A."/>
            <person name="Lail K."/>
            <person name="Bauer D."/>
            <person name="Ohm R.A."/>
            <person name="Barry K.W."/>
            <person name="Spatafora J."/>
            <person name="Grigoriev I.V."/>
            <person name="Martin F.M."/>
            <person name="Pujade-Renaud V."/>
        </authorList>
    </citation>
    <scope>NUCLEOTIDE SEQUENCE [LARGE SCALE GENOMIC DNA]</scope>
    <source>
        <strain evidence="10 11">Philippines</strain>
    </source>
</reference>
<evidence type="ECO:0000313" key="11">
    <source>
        <dbReference type="Proteomes" id="UP000240883"/>
    </source>
</evidence>
<dbReference type="InterPro" id="IPR039113">
    <property type="entry name" value="ATG29"/>
</dbReference>
<dbReference type="FunFam" id="1.10.10.2570:FF:000001">
    <property type="entry name" value="Autophagy-related protein 29"/>
    <property type="match status" value="1"/>
</dbReference>
<dbReference type="Pfam" id="PF18388">
    <property type="entry name" value="ATG29_N"/>
    <property type="match status" value="1"/>
</dbReference>
<dbReference type="InterPro" id="IPR039362">
    <property type="entry name" value="ATG29_sf"/>
</dbReference>
<evidence type="ECO:0000256" key="5">
    <source>
        <dbReference type="ARBA" id="ARBA00022927"/>
    </source>
</evidence>
<comment type="subcellular location">
    <subcellularLocation>
        <location evidence="1">Preautophagosomal structure</location>
    </subcellularLocation>
</comment>
<feature type="compositionally biased region" description="Low complexity" evidence="8">
    <location>
        <begin position="327"/>
        <end position="337"/>
    </location>
</feature>
<feature type="compositionally biased region" description="Polar residues" evidence="8">
    <location>
        <begin position="149"/>
        <end position="179"/>
    </location>
</feature>